<dbReference type="RefSeq" id="WP_319930140.1">
    <property type="nucleotide sequence ID" value="NZ_VCDN01000038.1"/>
</dbReference>
<name>A0ABU4SAA0_9GAMM</name>
<keyword evidence="2" id="KW-1185">Reference proteome</keyword>
<evidence type="ECO:0000313" key="2">
    <source>
        <dbReference type="Proteomes" id="UP001271890"/>
    </source>
</evidence>
<dbReference type="Proteomes" id="UP001271890">
    <property type="component" value="Unassembled WGS sequence"/>
</dbReference>
<accession>A0ABU4SAA0</accession>
<organism evidence="1 2">
    <name type="scientific">Xenorhabdus santafensis</name>
    <dbReference type="NCBI Taxonomy" id="2582833"/>
    <lineage>
        <taxon>Bacteria</taxon>
        <taxon>Pseudomonadati</taxon>
        <taxon>Pseudomonadota</taxon>
        <taxon>Gammaproteobacteria</taxon>
        <taxon>Enterobacterales</taxon>
        <taxon>Morganellaceae</taxon>
        <taxon>Xenorhabdus</taxon>
    </lineage>
</organism>
<gene>
    <name evidence="1" type="ORF">FE392_10310</name>
</gene>
<reference evidence="2" key="1">
    <citation type="journal article" date="2024" name="Toxins">
        <title>Genome Sequence Analysis of Native Xenorhabdus Strains Isolated from Entomopathogenic Nematodes in Argentina.</title>
        <authorList>
            <person name="Palma L."/>
            <person name="Frizzo L."/>
            <person name="Kaiser S."/>
            <person name="Berry C."/>
            <person name="Caballero P."/>
            <person name="Bode H.B."/>
            <person name="Del Valle E.E."/>
        </authorList>
    </citation>
    <scope>NUCLEOTIDE SEQUENCE [LARGE SCALE GENOMIC DNA]</scope>
    <source>
        <strain evidence="2">12</strain>
    </source>
</reference>
<comment type="caution">
    <text evidence="1">The sequence shown here is derived from an EMBL/GenBank/DDBJ whole genome shotgun (WGS) entry which is preliminary data.</text>
</comment>
<dbReference type="EMBL" id="VCDN01000038">
    <property type="protein sequence ID" value="MDX7987719.1"/>
    <property type="molecule type" value="Genomic_DNA"/>
</dbReference>
<evidence type="ECO:0000313" key="1">
    <source>
        <dbReference type="EMBL" id="MDX7987719.1"/>
    </source>
</evidence>
<proteinExistence type="predicted"/>
<sequence length="159" mass="18082">MKIISGSVLFFLFLFIQPVFAETLYNIEFVNSSNKKIYIDKEGDYCMNDAGDAHIIVPKNENRKIVLKDSDSFLNCRSSNRYVNWSVRYPQGEDIASCGLFFDVDAIFDGLVGAPLKWLITVKGCNGLVSEATCGEVECHNKFIDYYSMQDKNIKITFK</sequence>
<protein>
    <submittedName>
        <fullName evidence="1">Uncharacterized protein</fullName>
    </submittedName>
</protein>